<gene>
    <name evidence="3" type="ORF">RBSH_04493</name>
</gene>
<protein>
    <submittedName>
        <fullName evidence="3">Protein containing DUF1559</fullName>
    </submittedName>
</protein>
<evidence type="ECO:0000259" key="2">
    <source>
        <dbReference type="Pfam" id="PF13488"/>
    </source>
</evidence>
<organism evidence="3 4">
    <name type="scientific">Rhodopirellula baltica SH28</name>
    <dbReference type="NCBI Taxonomy" id="993517"/>
    <lineage>
        <taxon>Bacteria</taxon>
        <taxon>Pseudomonadati</taxon>
        <taxon>Planctomycetota</taxon>
        <taxon>Planctomycetia</taxon>
        <taxon>Pirellulales</taxon>
        <taxon>Pirellulaceae</taxon>
        <taxon>Rhodopirellula</taxon>
    </lineage>
</organism>
<dbReference type="AlphaFoldDB" id="K5D0X7"/>
<feature type="region of interest" description="Disordered" evidence="1">
    <location>
        <begin position="241"/>
        <end position="260"/>
    </location>
</feature>
<accession>K5D0X7</accession>
<dbReference type="Pfam" id="PF13488">
    <property type="entry name" value="Gly-zipper_Omp"/>
    <property type="match status" value="1"/>
</dbReference>
<reference evidence="3 4" key="1">
    <citation type="journal article" date="2013" name="Mar. Genomics">
        <title>Expression of sulfatases in Rhodopirellula baltica and the diversity of sulfatases in the genus Rhodopirellula.</title>
        <authorList>
            <person name="Wegner C.E."/>
            <person name="Richter-Heitmann T."/>
            <person name="Klindworth A."/>
            <person name="Klockow C."/>
            <person name="Richter M."/>
            <person name="Achstetter T."/>
            <person name="Glockner F.O."/>
            <person name="Harder J."/>
        </authorList>
    </citation>
    <scope>NUCLEOTIDE SEQUENCE [LARGE SCALE GENOMIC DNA]</scope>
    <source>
        <strain evidence="3 4">SH28</strain>
    </source>
</reference>
<evidence type="ECO:0000313" key="4">
    <source>
        <dbReference type="Proteomes" id="UP000007993"/>
    </source>
</evidence>
<evidence type="ECO:0000256" key="1">
    <source>
        <dbReference type="SAM" id="MobiDB-lite"/>
    </source>
</evidence>
<dbReference type="EMBL" id="AMCW01000133">
    <property type="protein sequence ID" value="EKK00157.1"/>
    <property type="molecule type" value="Genomic_DNA"/>
</dbReference>
<sequence>MVDGRFPSQPSEWPFPFAFPSFAPFEVALNMKIQFNFGVRLILAGAAVLASGVFTPSNAMAQANTQRGATLGGITGAIAGAIIGDNNNEAGAGAAIGGAVGAVAGGLLGNAKDKELQAQQRYYTQPSHYTRTIAPQPAVSPLVPTTAVSFNDVVAMSRSGVSEGVVLNQIASRGVQRRPVVSDIISLHQQGVSEVVISAMQNAPVGDQVVVQAPTVVETPVYVPAPRVYVQPTPVYRARPVYHGPPRHGRSNGFHIHYGH</sequence>
<dbReference type="Proteomes" id="UP000007993">
    <property type="component" value="Unassembled WGS sequence"/>
</dbReference>
<dbReference type="InterPro" id="IPR039567">
    <property type="entry name" value="Gly-zipper"/>
</dbReference>
<comment type="caution">
    <text evidence="3">The sequence shown here is derived from an EMBL/GenBank/DDBJ whole genome shotgun (WGS) entry which is preliminary data.</text>
</comment>
<proteinExistence type="predicted"/>
<feature type="domain" description="Glycine zipper" evidence="2">
    <location>
        <begin position="72"/>
        <end position="115"/>
    </location>
</feature>
<dbReference type="PATRIC" id="fig|993517.3.peg.4885"/>
<evidence type="ECO:0000313" key="3">
    <source>
        <dbReference type="EMBL" id="EKK00157.1"/>
    </source>
</evidence>
<name>K5D0X7_RHOBT</name>